<dbReference type="InterPro" id="IPR021908">
    <property type="entry name" value="YfbK_C"/>
</dbReference>
<feature type="region of interest" description="Disordered" evidence="1">
    <location>
        <begin position="1"/>
        <end position="23"/>
    </location>
</feature>
<protein>
    <submittedName>
        <fullName evidence="3">Ca-activated chloride channel family protein</fullName>
    </submittedName>
</protein>
<feature type="region of interest" description="Disordered" evidence="1">
    <location>
        <begin position="124"/>
        <end position="156"/>
    </location>
</feature>
<dbReference type="SUPFAM" id="SSF53300">
    <property type="entry name" value="vWA-like"/>
    <property type="match status" value="1"/>
</dbReference>
<dbReference type="RefSeq" id="WP_092419889.1">
    <property type="nucleotide sequence ID" value="NZ_FPCK01000001.1"/>
</dbReference>
<dbReference type="CDD" id="cd01465">
    <property type="entry name" value="vWA_subgroup"/>
    <property type="match status" value="1"/>
</dbReference>
<dbReference type="SMART" id="SM00327">
    <property type="entry name" value="VWA"/>
    <property type="match status" value="1"/>
</dbReference>
<keyword evidence="4" id="KW-1185">Reference proteome</keyword>
<dbReference type="InterPro" id="IPR002035">
    <property type="entry name" value="VWF_A"/>
</dbReference>
<feature type="domain" description="VWFA" evidence="2">
    <location>
        <begin position="293"/>
        <end position="466"/>
    </location>
</feature>
<dbReference type="Proteomes" id="UP000199074">
    <property type="component" value="Unassembled WGS sequence"/>
</dbReference>
<proteinExistence type="predicted"/>
<dbReference type="Pfam" id="PF12034">
    <property type="entry name" value="YfbK_C"/>
    <property type="match status" value="1"/>
</dbReference>
<evidence type="ECO:0000259" key="2">
    <source>
        <dbReference type="PROSITE" id="PS50234"/>
    </source>
</evidence>
<dbReference type="Pfam" id="PF00092">
    <property type="entry name" value="VWA"/>
    <property type="match status" value="1"/>
</dbReference>
<name>A0A1I7MYD9_9HYPH</name>
<evidence type="ECO:0000313" key="3">
    <source>
        <dbReference type="EMBL" id="SFV27433.1"/>
    </source>
</evidence>
<dbReference type="PANTHER" id="PTHR10579">
    <property type="entry name" value="CALCIUM-ACTIVATED CHLORIDE CHANNEL REGULATOR"/>
    <property type="match status" value="1"/>
</dbReference>
<dbReference type="OrthoDB" id="9805121at2"/>
<gene>
    <name evidence="3" type="ORF">SAMN05216456_0277</name>
</gene>
<dbReference type="PROSITE" id="PS50234">
    <property type="entry name" value="VWFA"/>
    <property type="match status" value="1"/>
</dbReference>
<dbReference type="EMBL" id="FPCK01000001">
    <property type="protein sequence ID" value="SFV27433.1"/>
    <property type="molecule type" value="Genomic_DNA"/>
</dbReference>
<sequence>MTDHRPDPFQSLGQTPPPPRPDARLKALAAAREAFAEADAKKTETAAKGSFGGRRLTSIISKLKGFSIMDMRIPVGTAAIALLVLPLGYQLYSTTAMTSVPPTAETRSRQVEQAPLVEPAPMAESGAALKQPAPPPSPMPAPALSDQVAMPSAPAGGMLTRQSMAELAPPTSYDLESNLAPEPSGDEFTSFEEQRLKIAAEEPVSTFSIDVDTASYSYVRRMLVDGYVPERNAVRIEELINYFPYDYPAAPSAAVPFEPTLNIFPTPWNEATQILSIGIAGYVPPAEEIAPSNLVFLIDSSGSMESHDKLPLLKRSFALLLDQLSDDDTISIVAYAGSAGIVLEPTAASERAKILAALDQLSAGGSTAGADGIELAYRLAEENRAAGTNRILLATDGDFNVGIDDPEALKDFIAGKRQSGISLSVLGFGQGNLDDATMQSLAQNGNGNASYIANFSEARKVLVEEVGGTLHTIAQDVKIQVEFNPAVVSEYRLIGYETRHLNREDFNNDAVDAGDVGAGHTVTALYEITPVGSGQVDPLRYGTAEANSGDGDEIAFLKMRYKLPGESVSQLIEQPVTADISHDDIALAGPDAQFAAAVAAFGQKLKGSVYGSTMSWDEIRALAQAGRGEDQGGYRAEFIRLVDHAAMLKRDGE</sequence>
<dbReference type="InterPro" id="IPR051266">
    <property type="entry name" value="CLCR"/>
</dbReference>
<dbReference type="Pfam" id="PF12450">
    <property type="entry name" value="vWF_A"/>
    <property type="match status" value="1"/>
</dbReference>
<feature type="compositionally biased region" description="Pro residues" evidence="1">
    <location>
        <begin position="132"/>
        <end position="141"/>
    </location>
</feature>
<dbReference type="AlphaFoldDB" id="A0A1I7MYD9"/>
<organism evidence="3 4">
    <name type="scientific">Devosia crocina</name>
    <dbReference type="NCBI Taxonomy" id="429728"/>
    <lineage>
        <taxon>Bacteria</taxon>
        <taxon>Pseudomonadati</taxon>
        <taxon>Pseudomonadota</taxon>
        <taxon>Alphaproteobacteria</taxon>
        <taxon>Hyphomicrobiales</taxon>
        <taxon>Devosiaceae</taxon>
        <taxon>Devosia</taxon>
    </lineage>
</organism>
<evidence type="ECO:0000313" key="4">
    <source>
        <dbReference type="Proteomes" id="UP000199074"/>
    </source>
</evidence>
<dbReference type="Gene3D" id="3.40.50.410">
    <property type="entry name" value="von Willebrand factor, type A domain"/>
    <property type="match status" value="1"/>
</dbReference>
<reference evidence="3 4" key="1">
    <citation type="submission" date="2016-10" db="EMBL/GenBank/DDBJ databases">
        <authorList>
            <person name="de Groot N.N."/>
        </authorList>
    </citation>
    <scope>NUCLEOTIDE SEQUENCE [LARGE SCALE GENOMIC DNA]</scope>
    <source>
        <strain evidence="3 4">IPL20</strain>
    </source>
</reference>
<dbReference type="InterPro" id="IPR036465">
    <property type="entry name" value="vWFA_dom_sf"/>
</dbReference>
<dbReference type="STRING" id="429728.SAMN05216456_0277"/>
<dbReference type="PANTHER" id="PTHR10579:SF43">
    <property type="entry name" value="ZINC FINGER (C3HC4-TYPE RING FINGER) FAMILY PROTEIN"/>
    <property type="match status" value="1"/>
</dbReference>
<dbReference type="InterPro" id="IPR022156">
    <property type="entry name" value="Uncharacterised_YfbK_N"/>
</dbReference>
<evidence type="ECO:0000256" key="1">
    <source>
        <dbReference type="SAM" id="MobiDB-lite"/>
    </source>
</evidence>
<accession>A0A1I7MYD9</accession>